<accession>A0A914PWE6</accession>
<reference evidence="2" key="1">
    <citation type="submission" date="2022-11" db="UniProtKB">
        <authorList>
            <consortium name="WormBaseParasite"/>
        </authorList>
    </citation>
    <scope>IDENTIFICATION</scope>
</reference>
<proteinExistence type="predicted"/>
<sequence length="114" mass="12661">MPCPAKTFLTSSTLTEIKSILKPMGTLIVNILPLKKQKANLEKVMKSLLSHFPVCIKMQMSYEANVVVSCLPYSLASDNLEDTKQLILQRAEKASNDLGIHGVLEYLDLTIVLK</sequence>
<dbReference type="Proteomes" id="UP000887578">
    <property type="component" value="Unplaced"/>
</dbReference>
<dbReference type="InterPro" id="IPR029063">
    <property type="entry name" value="SAM-dependent_MTases_sf"/>
</dbReference>
<name>A0A914PWE6_9BILA</name>
<dbReference type="WBParaSite" id="PDA_v2.g20670.t1">
    <property type="protein sequence ID" value="PDA_v2.g20670.t1"/>
    <property type="gene ID" value="PDA_v2.g20670"/>
</dbReference>
<dbReference type="AlphaFoldDB" id="A0A914PWE6"/>
<evidence type="ECO:0000313" key="1">
    <source>
        <dbReference type="Proteomes" id="UP000887578"/>
    </source>
</evidence>
<dbReference type="Gene3D" id="3.40.50.150">
    <property type="entry name" value="Vaccinia Virus protein VP39"/>
    <property type="match status" value="1"/>
</dbReference>
<evidence type="ECO:0000313" key="2">
    <source>
        <dbReference type="WBParaSite" id="PDA_v2.g20670.t1"/>
    </source>
</evidence>
<keyword evidence="1" id="KW-1185">Reference proteome</keyword>
<protein>
    <submittedName>
        <fullName evidence="2">GGDEF domain-containing protein</fullName>
    </submittedName>
</protein>
<organism evidence="1 2">
    <name type="scientific">Panagrolaimus davidi</name>
    <dbReference type="NCBI Taxonomy" id="227884"/>
    <lineage>
        <taxon>Eukaryota</taxon>
        <taxon>Metazoa</taxon>
        <taxon>Ecdysozoa</taxon>
        <taxon>Nematoda</taxon>
        <taxon>Chromadorea</taxon>
        <taxon>Rhabditida</taxon>
        <taxon>Tylenchina</taxon>
        <taxon>Panagrolaimomorpha</taxon>
        <taxon>Panagrolaimoidea</taxon>
        <taxon>Panagrolaimidae</taxon>
        <taxon>Panagrolaimus</taxon>
    </lineage>
</organism>